<feature type="region of interest" description="Disordered" evidence="20">
    <location>
        <begin position="440"/>
        <end position="505"/>
    </location>
</feature>
<evidence type="ECO:0000259" key="21">
    <source>
        <dbReference type="Pfam" id="PF01416"/>
    </source>
</evidence>
<dbReference type="STRING" id="307972.A0A2G8KNF3"/>
<dbReference type="InterPro" id="IPR001406">
    <property type="entry name" value="PsdUridine_synth_TruA"/>
</dbReference>
<feature type="binding site" evidence="19">
    <location>
        <position position="176"/>
    </location>
    <ligand>
        <name>substrate</name>
    </ligand>
</feature>
<evidence type="ECO:0000256" key="16">
    <source>
        <dbReference type="ARBA" id="ARBA00080849"/>
    </source>
</evidence>
<feature type="compositionally biased region" description="Basic and acidic residues" evidence="20">
    <location>
        <begin position="15"/>
        <end position="30"/>
    </location>
</feature>
<dbReference type="SUPFAM" id="SSF55120">
    <property type="entry name" value="Pseudouridine synthase"/>
    <property type="match status" value="1"/>
</dbReference>
<keyword evidence="5" id="KW-0819">tRNA processing</keyword>
<dbReference type="NCBIfam" id="TIGR00071">
    <property type="entry name" value="hisT_truA"/>
    <property type="match status" value="1"/>
</dbReference>
<evidence type="ECO:0000256" key="7">
    <source>
        <dbReference type="ARBA" id="ARBA00023242"/>
    </source>
</evidence>
<dbReference type="GO" id="GO:0003723">
    <property type="term" value="F:RNA binding"/>
    <property type="evidence" value="ECO:0007669"/>
    <property type="project" value="InterPro"/>
</dbReference>
<evidence type="ECO:0000256" key="8">
    <source>
        <dbReference type="ARBA" id="ARBA00036943"/>
    </source>
</evidence>
<dbReference type="InterPro" id="IPR020095">
    <property type="entry name" value="PsdUridine_synth_TruA_C"/>
</dbReference>
<dbReference type="Pfam" id="PF01416">
    <property type="entry name" value="PseudoU_synth_1"/>
    <property type="match status" value="1"/>
</dbReference>
<dbReference type="FunFam" id="3.30.70.660:FF:000002">
    <property type="entry name" value="tRNA pseudouridine synthase"/>
    <property type="match status" value="1"/>
</dbReference>
<dbReference type="FunFam" id="3.30.70.580:FF:000002">
    <property type="entry name" value="tRNA pseudouridine synthase"/>
    <property type="match status" value="1"/>
</dbReference>
<keyword evidence="4" id="KW-0507">mRNA processing</keyword>
<dbReference type="GO" id="GO:0160147">
    <property type="term" value="F:tRNA pseudouridine(38-40) synthase activity"/>
    <property type="evidence" value="ECO:0007669"/>
    <property type="project" value="UniProtKB-EC"/>
</dbReference>
<evidence type="ECO:0000256" key="3">
    <source>
        <dbReference type="ARBA" id="ARBA00009375"/>
    </source>
</evidence>
<dbReference type="Gene3D" id="3.30.70.660">
    <property type="entry name" value="Pseudouridine synthase I, catalytic domain, C-terminal subdomain"/>
    <property type="match status" value="1"/>
</dbReference>
<evidence type="ECO:0000313" key="22">
    <source>
        <dbReference type="EMBL" id="PIK49468.1"/>
    </source>
</evidence>
<dbReference type="EC" id="5.4.99.12" evidence="12"/>
<dbReference type="InterPro" id="IPR020103">
    <property type="entry name" value="PsdUridine_synth_cat_dom_sf"/>
</dbReference>
<feature type="compositionally biased region" description="Basic and acidic residues" evidence="20">
    <location>
        <begin position="453"/>
        <end position="482"/>
    </location>
</feature>
<evidence type="ECO:0000256" key="13">
    <source>
        <dbReference type="ARBA" id="ARBA00068582"/>
    </source>
</evidence>
<evidence type="ECO:0000256" key="14">
    <source>
        <dbReference type="ARBA" id="ARBA00075153"/>
    </source>
</evidence>
<evidence type="ECO:0000256" key="19">
    <source>
        <dbReference type="PIRSR" id="PIRSR641708-2"/>
    </source>
</evidence>
<comment type="subunit">
    <text evidence="11">Monomer. Forms a complex with RARG and the SRA1 RNA in the nucleus.</text>
</comment>
<comment type="catalytic activity">
    <reaction evidence="9">
        <text>uridine(38/39/40) in tRNA = pseudouridine(38/39/40) in tRNA</text>
        <dbReference type="Rhea" id="RHEA:22376"/>
        <dbReference type="Rhea" id="RHEA-COMP:10085"/>
        <dbReference type="Rhea" id="RHEA-COMP:10087"/>
        <dbReference type="ChEBI" id="CHEBI:65314"/>
        <dbReference type="ChEBI" id="CHEBI:65315"/>
        <dbReference type="EC" id="5.4.99.12"/>
    </reaction>
</comment>
<evidence type="ECO:0000256" key="2">
    <source>
        <dbReference type="ARBA" id="ARBA00004123"/>
    </source>
</evidence>
<reference evidence="22 23" key="1">
    <citation type="journal article" date="2017" name="PLoS Biol.">
        <title>The sea cucumber genome provides insights into morphological evolution and visceral regeneration.</title>
        <authorList>
            <person name="Zhang X."/>
            <person name="Sun L."/>
            <person name="Yuan J."/>
            <person name="Sun Y."/>
            <person name="Gao Y."/>
            <person name="Zhang L."/>
            <person name="Li S."/>
            <person name="Dai H."/>
            <person name="Hamel J.F."/>
            <person name="Liu C."/>
            <person name="Yu Y."/>
            <person name="Liu S."/>
            <person name="Lin W."/>
            <person name="Guo K."/>
            <person name="Jin S."/>
            <person name="Xu P."/>
            <person name="Storey K.B."/>
            <person name="Huan P."/>
            <person name="Zhang T."/>
            <person name="Zhou Y."/>
            <person name="Zhang J."/>
            <person name="Lin C."/>
            <person name="Li X."/>
            <person name="Xing L."/>
            <person name="Huo D."/>
            <person name="Sun M."/>
            <person name="Wang L."/>
            <person name="Mercier A."/>
            <person name="Li F."/>
            <person name="Yang H."/>
            <person name="Xiang J."/>
        </authorList>
    </citation>
    <scope>NUCLEOTIDE SEQUENCE [LARGE SCALE GENOMIC DNA]</scope>
    <source>
        <strain evidence="22">Shaxun</strain>
        <tissue evidence="22">Muscle</tissue>
    </source>
</reference>
<feature type="active site" description="Nucleophile" evidence="18">
    <location>
        <position position="121"/>
    </location>
</feature>
<keyword evidence="23" id="KW-1185">Reference proteome</keyword>
<comment type="catalytic activity">
    <reaction evidence="1">
        <text>a uridine in mRNA = a pseudouridine in mRNA</text>
        <dbReference type="Rhea" id="RHEA:56644"/>
        <dbReference type="Rhea" id="RHEA-COMP:14658"/>
        <dbReference type="Rhea" id="RHEA-COMP:14659"/>
        <dbReference type="ChEBI" id="CHEBI:65314"/>
        <dbReference type="ChEBI" id="CHEBI:65315"/>
    </reaction>
</comment>
<feature type="compositionally biased region" description="Basic and acidic residues" evidence="20">
    <location>
        <begin position="42"/>
        <end position="59"/>
    </location>
</feature>
<gene>
    <name evidence="22" type="ORF">BSL78_13661</name>
</gene>
<comment type="similarity">
    <text evidence="3">Belongs to the tRNA pseudouridine synthase TruA family.</text>
</comment>
<evidence type="ECO:0000256" key="15">
    <source>
        <dbReference type="ARBA" id="ARBA00079087"/>
    </source>
</evidence>
<protein>
    <recommendedName>
        <fullName evidence="13">Pseudouridylate synthase 1 homolog</fullName>
        <ecNumber evidence="12">5.4.99.12</ecNumber>
    </recommendedName>
    <alternativeName>
        <fullName evidence="14">tRNA pseudouridine synthase 1</fullName>
    </alternativeName>
    <alternativeName>
        <fullName evidence="17">tRNA pseudouridine(38-40) synthase</fullName>
    </alternativeName>
    <alternativeName>
        <fullName evidence="15">tRNA pseudouridylate synthase I</fullName>
    </alternativeName>
    <alternativeName>
        <fullName evidence="16">tRNA-uridine isomerase I</fullName>
    </alternativeName>
</protein>
<feature type="region of interest" description="Disordered" evidence="20">
    <location>
        <begin position="1"/>
        <end position="59"/>
    </location>
</feature>
<dbReference type="GO" id="GO:0031119">
    <property type="term" value="P:tRNA pseudouridine synthesis"/>
    <property type="evidence" value="ECO:0007669"/>
    <property type="project" value="InterPro"/>
</dbReference>
<evidence type="ECO:0000256" key="20">
    <source>
        <dbReference type="SAM" id="MobiDB-lite"/>
    </source>
</evidence>
<comment type="catalytic activity">
    <reaction evidence="8">
        <text>a uridine in tRNA = a pseudouridine in tRNA</text>
        <dbReference type="Rhea" id="RHEA:54572"/>
        <dbReference type="Rhea" id="RHEA-COMP:13339"/>
        <dbReference type="Rhea" id="RHEA-COMP:13934"/>
        <dbReference type="ChEBI" id="CHEBI:65314"/>
        <dbReference type="ChEBI" id="CHEBI:65315"/>
    </reaction>
</comment>
<evidence type="ECO:0000256" key="1">
    <source>
        <dbReference type="ARBA" id="ARBA00001166"/>
    </source>
</evidence>
<dbReference type="GO" id="GO:0005634">
    <property type="term" value="C:nucleus"/>
    <property type="evidence" value="ECO:0007669"/>
    <property type="project" value="UniProtKB-SubCell"/>
</dbReference>
<dbReference type="OrthoDB" id="10256309at2759"/>
<dbReference type="Proteomes" id="UP000230750">
    <property type="component" value="Unassembled WGS sequence"/>
</dbReference>
<sequence length="505" mass="57430">MASGETVIETAPKTSEMEEEKRDGVKRALEGEVSGEPATKITKTEDSKPEGSTDTEKKVRYPKKKVAMLLSYCGVGYQGMQINPASKTIEKDLLNALYKTGCVPDGSRMGKMNFQRCARTDKGVSAAGQVVSLRLLMLDNLVEKLNEHLPSVIRVMDIKRTTGSFNSKHHCNYRTYMYLLPTYSFQDVEDITTETYRITDEKLQEVNDLLAKYKGTHNFHNFTSGKLHDDMSANRYIMDFTCEKAFVDEGMEFAIMRVKGQSFMLHQIRKMIGIIIAILRGFASKNTLEKAFESKKLDIPRAPGLGLVLESVHYDWYNKKWSGDGVHDSLSWEDCKEKQEEFKRKHIYPNIIVREKYNKSMMHWLGTLPLHTYDVIEAHNPMRNFLITEKKTGENSPLAKIPDQIPANVDLASFKPGQSPEEFLKSLPVSEANEKVVAMETVQNSTPPTGVAKVDESIEEKEANQTEEKDLPKEAEKEKEKTEDDQEDENSSSKDRKHEEEEVTT</sequence>
<dbReference type="PANTHER" id="PTHR11142:SF4">
    <property type="entry name" value="PSEUDOURIDYLATE SYNTHASE 1 HOMOLOG"/>
    <property type="match status" value="1"/>
</dbReference>
<dbReference type="InterPro" id="IPR020094">
    <property type="entry name" value="TruA/RsuA/RluB/E/F_N"/>
</dbReference>
<evidence type="ECO:0000256" key="17">
    <source>
        <dbReference type="ARBA" id="ARBA00081344"/>
    </source>
</evidence>
<organism evidence="22 23">
    <name type="scientific">Stichopus japonicus</name>
    <name type="common">Sea cucumber</name>
    <dbReference type="NCBI Taxonomy" id="307972"/>
    <lineage>
        <taxon>Eukaryota</taxon>
        <taxon>Metazoa</taxon>
        <taxon>Echinodermata</taxon>
        <taxon>Eleutherozoa</taxon>
        <taxon>Echinozoa</taxon>
        <taxon>Holothuroidea</taxon>
        <taxon>Aspidochirotacea</taxon>
        <taxon>Aspidochirotida</taxon>
        <taxon>Stichopodidae</taxon>
        <taxon>Apostichopus</taxon>
    </lineage>
</organism>
<keyword evidence="7" id="KW-0539">Nucleus</keyword>
<dbReference type="PANTHER" id="PTHR11142">
    <property type="entry name" value="PSEUDOURIDYLATE SYNTHASE"/>
    <property type="match status" value="1"/>
</dbReference>
<evidence type="ECO:0000256" key="18">
    <source>
        <dbReference type="PIRSR" id="PIRSR641708-1"/>
    </source>
</evidence>
<dbReference type="GO" id="GO:0006397">
    <property type="term" value="P:mRNA processing"/>
    <property type="evidence" value="ECO:0007669"/>
    <property type="project" value="UniProtKB-KW"/>
</dbReference>
<dbReference type="HAMAP" id="MF_00171">
    <property type="entry name" value="TruA"/>
    <property type="match status" value="1"/>
</dbReference>
<evidence type="ECO:0000256" key="11">
    <source>
        <dbReference type="ARBA" id="ARBA00064589"/>
    </source>
</evidence>
<name>A0A2G8KNF3_STIJA</name>
<evidence type="ECO:0000256" key="6">
    <source>
        <dbReference type="ARBA" id="ARBA00023235"/>
    </source>
</evidence>
<dbReference type="GO" id="GO:1990481">
    <property type="term" value="P:mRNA pseudouridine synthesis"/>
    <property type="evidence" value="ECO:0007669"/>
    <property type="project" value="TreeGrafter"/>
</dbReference>
<evidence type="ECO:0000313" key="23">
    <source>
        <dbReference type="Proteomes" id="UP000230750"/>
    </source>
</evidence>
<dbReference type="AlphaFoldDB" id="A0A2G8KNF3"/>
<feature type="compositionally biased region" description="Basic and acidic residues" evidence="20">
    <location>
        <begin position="491"/>
        <end position="505"/>
    </location>
</feature>
<comment type="subcellular location">
    <subcellularLocation>
        <location evidence="2">Nucleus</location>
    </subcellularLocation>
</comment>
<dbReference type="InterPro" id="IPR041708">
    <property type="entry name" value="PUS1/PUS2-like"/>
</dbReference>
<dbReference type="Gene3D" id="3.30.70.580">
    <property type="entry name" value="Pseudouridine synthase I, catalytic domain, N-terminal subdomain"/>
    <property type="match status" value="1"/>
</dbReference>
<comment type="caution">
    <text evidence="22">The sequence shown here is derived from an EMBL/GenBank/DDBJ whole genome shotgun (WGS) entry which is preliminary data.</text>
</comment>
<evidence type="ECO:0000256" key="12">
    <source>
        <dbReference type="ARBA" id="ARBA00066509"/>
    </source>
</evidence>
<dbReference type="CDD" id="cd02568">
    <property type="entry name" value="PseudoU_synth_PUS1_PUS2"/>
    <property type="match status" value="1"/>
</dbReference>
<comment type="function">
    <text evidence="10">Pseudouridylate synthase that catalyzes pseudouridylation of tRNAs and mRNAs. Acts on positions 27/28 in the anticodon stem and also positions 34 and 36 in the anticodon of an intron containing tRNA. Also catalyzes pseudouridylation of mRNAs: mediates pseudouridylation of mRNAs with the consensus sequence 5'-UGUAG-3'. Acts as a regulator of pre-mRNA splicing by mediating pseudouridylation of pre-mRNAs at locations associated with alternatively spliced regions. Pseudouridylation of pre-mRNAs near splice sites directly regulates mRNA splicing and mRNA 3'-end processing. Involved in regulation of nuclear receptor activity through pseudouridylation of SRA1 mRNA.</text>
</comment>
<evidence type="ECO:0000256" key="5">
    <source>
        <dbReference type="ARBA" id="ARBA00022694"/>
    </source>
</evidence>
<feature type="domain" description="Pseudouridine synthase I TruA alpha/beta" evidence="21">
    <location>
        <begin position="211"/>
        <end position="315"/>
    </location>
</feature>
<evidence type="ECO:0000256" key="9">
    <source>
        <dbReference type="ARBA" id="ARBA00052184"/>
    </source>
</evidence>
<dbReference type="InterPro" id="IPR020097">
    <property type="entry name" value="PsdUridine_synth_TruA_a/b_dom"/>
</dbReference>
<dbReference type="EMBL" id="MRZV01000464">
    <property type="protein sequence ID" value="PIK49468.1"/>
    <property type="molecule type" value="Genomic_DNA"/>
</dbReference>
<evidence type="ECO:0000256" key="4">
    <source>
        <dbReference type="ARBA" id="ARBA00022664"/>
    </source>
</evidence>
<proteinExistence type="inferred from homology"/>
<evidence type="ECO:0000256" key="10">
    <source>
        <dbReference type="ARBA" id="ARBA00053709"/>
    </source>
</evidence>
<keyword evidence="6" id="KW-0413">Isomerase</keyword>
<accession>A0A2G8KNF3</accession>